<reference evidence="1 2" key="1">
    <citation type="journal article" date="2008" name="Science">
        <title>The Physcomitrella genome reveals evolutionary insights into the conquest of land by plants.</title>
        <authorList>
            <person name="Rensing S."/>
            <person name="Lang D."/>
            <person name="Zimmer A."/>
            <person name="Terry A."/>
            <person name="Salamov A."/>
            <person name="Shapiro H."/>
            <person name="Nishiyama T."/>
            <person name="Perroud P.-F."/>
            <person name="Lindquist E."/>
            <person name="Kamisugi Y."/>
            <person name="Tanahashi T."/>
            <person name="Sakakibara K."/>
            <person name="Fujita T."/>
            <person name="Oishi K."/>
            <person name="Shin-I T."/>
            <person name="Kuroki Y."/>
            <person name="Toyoda A."/>
            <person name="Suzuki Y."/>
            <person name="Hashimoto A."/>
            <person name="Yamaguchi K."/>
            <person name="Sugano A."/>
            <person name="Kohara Y."/>
            <person name="Fujiyama A."/>
            <person name="Anterola A."/>
            <person name="Aoki S."/>
            <person name="Ashton N."/>
            <person name="Barbazuk W.B."/>
            <person name="Barker E."/>
            <person name="Bennetzen J."/>
            <person name="Bezanilla M."/>
            <person name="Blankenship R."/>
            <person name="Cho S.H."/>
            <person name="Dutcher S."/>
            <person name="Estelle M."/>
            <person name="Fawcett J.A."/>
            <person name="Gundlach H."/>
            <person name="Hanada K."/>
            <person name="Heyl A."/>
            <person name="Hicks K.A."/>
            <person name="Hugh J."/>
            <person name="Lohr M."/>
            <person name="Mayer K."/>
            <person name="Melkozernov A."/>
            <person name="Murata T."/>
            <person name="Nelson D."/>
            <person name="Pils B."/>
            <person name="Prigge M."/>
            <person name="Reiss B."/>
            <person name="Renner T."/>
            <person name="Rombauts S."/>
            <person name="Rushton P."/>
            <person name="Sanderfoot A."/>
            <person name="Schween G."/>
            <person name="Shiu S.-H."/>
            <person name="Stueber K."/>
            <person name="Theodoulou F.L."/>
            <person name="Tu H."/>
            <person name="Van de Peer Y."/>
            <person name="Verrier P.J."/>
            <person name="Waters E."/>
            <person name="Wood A."/>
            <person name="Yang L."/>
            <person name="Cove D."/>
            <person name="Cuming A."/>
            <person name="Hasebe M."/>
            <person name="Lucas S."/>
            <person name="Mishler D.B."/>
            <person name="Reski R."/>
            <person name="Grigoriev I."/>
            <person name="Quatrano R.S."/>
            <person name="Boore J.L."/>
        </authorList>
    </citation>
    <scope>NUCLEOTIDE SEQUENCE [LARGE SCALE GENOMIC DNA]</scope>
    <source>
        <strain evidence="1 2">cv. Gransden 2004</strain>
    </source>
</reference>
<reference evidence="1 2" key="2">
    <citation type="journal article" date="2018" name="Plant J.">
        <title>The Physcomitrella patens chromosome-scale assembly reveals moss genome structure and evolution.</title>
        <authorList>
            <person name="Lang D."/>
            <person name="Ullrich K.K."/>
            <person name="Murat F."/>
            <person name="Fuchs J."/>
            <person name="Jenkins J."/>
            <person name="Haas F.B."/>
            <person name="Piednoel M."/>
            <person name="Gundlach H."/>
            <person name="Van Bel M."/>
            <person name="Meyberg R."/>
            <person name="Vives C."/>
            <person name="Morata J."/>
            <person name="Symeonidi A."/>
            <person name="Hiss M."/>
            <person name="Muchero W."/>
            <person name="Kamisugi Y."/>
            <person name="Saleh O."/>
            <person name="Blanc G."/>
            <person name="Decker E.L."/>
            <person name="van Gessel N."/>
            <person name="Grimwood J."/>
            <person name="Hayes R.D."/>
            <person name="Graham S.W."/>
            <person name="Gunter L.E."/>
            <person name="McDaniel S.F."/>
            <person name="Hoernstein S.N.W."/>
            <person name="Larsson A."/>
            <person name="Li F.W."/>
            <person name="Perroud P.F."/>
            <person name="Phillips J."/>
            <person name="Ranjan P."/>
            <person name="Rokshar D.S."/>
            <person name="Rothfels C.J."/>
            <person name="Schneider L."/>
            <person name="Shu S."/>
            <person name="Stevenson D.W."/>
            <person name="Thummler F."/>
            <person name="Tillich M."/>
            <person name="Villarreal Aguilar J.C."/>
            <person name="Widiez T."/>
            <person name="Wong G.K."/>
            <person name="Wymore A."/>
            <person name="Zhang Y."/>
            <person name="Zimmer A.D."/>
            <person name="Quatrano R.S."/>
            <person name="Mayer K.F.X."/>
            <person name="Goodstein D."/>
            <person name="Casacuberta J.M."/>
            <person name="Vandepoele K."/>
            <person name="Reski R."/>
            <person name="Cuming A.C."/>
            <person name="Tuskan G.A."/>
            <person name="Maumus F."/>
            <person name="Salse J."/>
            <person name="Schmutz J."/>
            <person name="Rensing S.A."/>
        </authorList>
    </citation>
    <scope>NUCLEOTIDE SEQUENCE [LARGE SCALE GENOMIC DNA]</scope>
    <source>
        <strain evidence="1 2">cv. Gransden 2004</strain>
    </source>
</reference>
<evidence type="ECO:0000313" key="2">
    <source>
        <dbReference type="Proteomes" id="UP000006727"/>
    </source>
</evidence>
<dbReference type="GeneID" id="112274508"/>
<dbReference type="RefSeq" id="XP_024359858.1">
    <property type="nucleotide sequence ID" value="XM_024504090.2"/>
</dbReference>
<dbReference type="EnsemblPlants" id="Pp3c21_900V3.5">
    <property type="protein sequence ID" value="Pp3c21_900V3.5"/>
    <property type="gene ID" value="Pp3c21_900"/>
</dbReference>
<keyword evidence="2" id="KW-1185">Reference proteome</keyword>
<reference evidence="1" key="3">
    <citation type="submission" date="2020-12" db="UniProtKB">
        <authorList>
            <consortium name="EnsemblPlants"/>
        </authorList>
    </citation>
    <scope>IDENTIFICATION</scope>
</reference>
<dbReference type="Gramene" id="Pp3c21_900V3.3">
    <property type="protein sequence ID" value="Pp3c21_900V3.3"/>
    <property type="gene ID" value="Pp3c21_900"/>
</dbReference>
<dbReference type="AlphaFoldDB" id="A0A7I4C8L6"/>
<dbReference type="Gramene" id="Pp3c21_900V3.2">
    <property type="protein sequence ID" value="Pp3c21_900V3.2"/>
    <property type="gene ID" value="Pp3c21_900"/>
</dbReference>
<sequence length="474" mass="54534">MDPELPQYIVDEIVNCVEDARDIAKLSVTCKAFQEASHNVRSMHLKVLNEDHERARIPVDMSSPNSGSQRRNLKDTVVNIVSKKRHVERLRIEVEPRLQSKEVPENERRRTDFWMSDPYFVREWLPRLGATLQHLCIVDYGKQAIMRRSSVLKIISHNCKLVKTLDLRNMYIDTSDCEVMSSMLSMTLRCVKVMGGILDDMNKFMPNLQTLALLGVFGVEKGNLKFKNMKVLCLGLSTPAKNVLMDLPSLEKLQLKMQCPKDLRIVAPQLKYFAFNMEVPEESKVQVCCGDTTKVHATKDLPGGLLELLYGASSFETLALLLERNMRNLRKLYLDIPCMALKEDGTFSTVLKDVPLNLPCFEKLHNCELLQFFNIGPGLWHSMEIHVEQLTSRSRWPRMHTLILHMIPHNPESSLRVLQMILGPSVENLTIYIHKSGPVDCKLMKQRIEEIDMQKIKCTLREWTTSLDFTCFSF</sequence>
<protein>
    <recommendedName>
        <fullName evidence="3">F-box domain-containing protein</fullName>
    </recommendedName>
</protein>
<dbReference type="Gramene" id="Pp3c21_900V3.4">
    <property type="protein sequence ID" value="Pp3c21_900V3.4"/>
    <property type="gene ID" value="Pp3c21_900"/>
</dbReference>
<dbReference type="EnsemblPlants" id="Pp3c21_900V3.3">
    <property type="protein sequence ID" value="Pp3c21_900V3.3"/>
    <property type="gene ID" value="Pp3c21_900"/>
</dbReference>
<dbReference type="Proteomes" id="UP000006727">
    <property type="component" value="Chromosome 21"/>
</dbReference>
<proteinExistence type="predicted"/>
<dbReference type="PANTHER" id="PTHR31215">
    <property type="entry name" value="OS05G0510400 PROTEIN-RELATED"/>
    <property type="match status" value="1"/>
</dbReference>
<name>A0A7I4C8L6_PHYPA</name>
<dbReference type="EnsemblPlants" id="Pp3c21_900V3.4">
    <property type="protein sequence ID" value="Pp3c21_900V3.4"/>
    <property type="gene ID" value="Pp3c21_900"/>
</dbReference>
<evidence type="ECO:0008006" key="3">
    <source>
        <dbReference type="Google" id="ProtNLM"/>
    </source>
</evidence>
<dbReference type="EnsemblPlants" id="Pp3c21_900V3.2">
    <property type="protein sequence ID" value="Pp3c21_900V3.2"/>
    <property type="gene ID" value="Pp3c21_900"/>
</dbReference>
<dbReference type="InterPro" id="IPR044809">
    <property type="entry name" value="AUF1-like"/>
</dbReference>
<organism evidence="1 2">
    <name type="scientific">Physcomitrium patens</name>
    <name type="common">Spreading-leaved earth moss</name>
    <name type="synonym">Physcomitrella patens</name>
    <dbReference type="NCBI Taxonomy" id="3218"/>
    <lineage>
        <taxon>Eukaryota</taxon>
        <taxon>Viridiplantae</taxon>
        <taxon>Streptophyta</taxon>
        <taxon>Embryophyta</taxon>
        <taxon>Bryophyta</taxon>
        <taxon>Bryophytina</taxon>
        <taxon>Bryopsida</taxon>
        <taxon>Funariidae</taxon>
        <taxon>Funariales</taxon>
        <taxon>Funariaceae</taxon>
        <taxon>Physcomitrium</taxon>
    </lineage>
</organism>
<evidence type="ECO:0000313" key="1">
    <source>
        <dbReference type="EnsemblPlants" id="Pp3c21_900V3.4"/>
    </source>
</evidence>
<dbReference type="Gramene" id="Pp3c21_900V3.5">
    <property type="protein sequence ID" value="Pp3c21_900V3.5"/>
    <property type="gene ID" value="Pp3c21_900"/>
</dbReference>
<gene>
    <name evidence="1" type="primary">LOC112274508</name>
</gene>
<accession>A0A7I4C8L6</accession>
<dbReference type="EMBL" id="ABEU02000021">
    <property type="status" value="NOT_ANNOTATED_CDS"/>
    <property type="molecule type" value="Genomic_DNA"/>
</dbReference>